<name>A0AAD8HP96_9APIA</name>
<keyword evidence="3" id="KW-1185">Reference proteome</keyword>
<evidence type="ECO:0000313" key="2">
    <source>
        <dbReference type="EMBL" id="KAK1370880.1"/>
    </source>
</evidence>
<feature type="domain" description="FBD" evidence="1">
    <location>
        <begin position="123"/>
        <end position="196"/>
    </location>
</feature>
<comment type="caution">
    <text evidence="2">The sequence shown here is derived from an EMBL/GenBank/DDBJ whole genome shotgun (WGS) entry which is preliminary data.</text>
</comment>
<evidence type="ECO:0000313" key="3">
    <source>
        <dbReference type="Proteomes" id="UP001237642"/>
    </source>
</evidence>
<accession>A0AAD8HP96</accession>
<reference evidence="2" key="1">
    <citation type="submission" date="2023-02" db="EMBL/GenBank/DDBJ databases">
        <title>Genome of toxic invasive species Heracleum sosnowskyi carries increased number of genes despite the absence of recent whole-genome duplications.</title>
        <authorList>
            <person name="Schelkunov M."/>
            <person name="Shtratnikova V."/>
            <person name="Makarenko M."/>
            <person name="Klepikova A."/>
            <person name="Omelchenko D."/>
            <person name="Novikova G."/>
            <person name="Obukhova E."/>
            <person name="Bogdanov V."/>
            <person name="Penin A."/>
            <person name="Logacheva M."/>
        </authorList>
    </citation>
    <scope>NUCLEOTIDE SEQUENCE</scope>
    <source>
        <strain evidence="2">Hsosn_3</strain>
        <tissue evidence="2">Leaf</tissue>
    </source>
</reference>
<dbReference type="AlphaFoldDB" id="A0AAD8HP96"/>
<dbReference type="EMBL" id="JAUIZM010000008">
    <property type="protein sequence ID" value="KAK1370880.1"/>
    <property type="molecule type" value="Genomic_DNA"/>
</dbReference>
<protein>
    <recommendedName>
        <fullName evidence="1">FBD domain-containing protein</fullName>
    </recommendedName>
</protein>
<reference evidence="2" key="2">
    <citation type="submission" date="2023-05" db="EMBL/GenBank/DDBJ databases">
        <authorList>
            <person name="Schelkunov M.I."/>
        </authorList>
    </citation>
    <scope>NUCLEOTIDE SEQUENCE</scope>
    <source>
        <strain evidence="2">Hsosn_3</strain>
        <tissue evidence="2">Leaf</tissue>
    </source>
</reference>
<gene>
    <name evidence="2" type="ORF">POM88_036972</name>
</gene>
<proteinExistence type="predicted"/>
<evidence type="ECO:0000259" key="1">
    <source>
        <dbReference type="SMART" id="SM00579"/>
    </source>
</evidence>
<dbReference type="InterPro" id="IPR006566">
    <property type="entry name" value="FBD"/>
</dbReference>
<organism evidence="2 3">
    <name type="scientific">Heracleum sosnowskyi</name>
    <dbReference type="NCBI Taxonomy" id="360622"/>
    <lineage>
        <taxon>Eukaryota</taxon>
        <taxon>Viridiplantae</taxon>
        <taxon>Streptophyta</taxon>
        <taxon>Embryophyta</taxon>
        <taxon>Tracheophyta</taxon>
        <taxon>Spermatophyta</taxon>
        <taxon>Magnoliopsida</taxon>
        <taxon>eudicotyledons</taxon>
        <taxon>Gunneridae</taxon>
        <taxon>Pentapetalae</taxon>
        <taxon>asterids</taxon>
        <taxon>campanulids</taxon>
        <taxon>Apiales</taxon>
        <taxon>Apiaceae</taxon>
        <taxon>Apioideae</taxon>
        <taxon>apioid superclade</taxon>
        <taxon>Tordylieae</taxon>
        <taxon>Tordyliinae</taxon>
        <taxon>Heracleum</taxon>
    </lineage>
</organism>
<sequence>MARVAAKTRKLDSETAVDRITSNFTDLIILYSGEIDLEWFEQATWQYAYDEYSFPWWLLSRVFGTMWSCFKEANAKIDVLHIQRVLCLIRSSPNLQNLNIRLDTELNSSDDMDLLDWMVLSGDMKLEQLEYIEIQGMVGSRTEFQFIKLLLASAPSLQLIKLVKNRTVDDPNKELRILQELLQFPRVSPTAQIKWIN</sequence>
<dbReference type="SMART" id="SM00579">
    <property type="entry name" value="FBD"/>
    <property type="match status" value="1"/>
</dbReference>
<dbReference type="Proteomes" id="UP001237642">
    <property type="component" value="Unassembled WGS sequence"/>
</dbReference>